<dbReference type="InterPro" id="IPR035906">
    <property type="entry name" value="MetI-like_sf"/>
</dbReference>
<evidence type="ECO:0000313" key="9">
    <source>
        <dbReference type="EMBL" id="RSU04600.1"/>
    </source>
</evidence>
<protein>
    <submittedName>
        <fullName evidence="9">Glycerol-3-phosphate transporter permease</fullName>
    </submittedName>
</protein>
<feature type="transmembrane region" description="Helical" evidence="7">
    <location>
        <begin position="117"/>
        <end position="138"/>
    </location>
</feature>
<dbReference type="InterPro" id="IPR051393">
    <property type="entry name" value="ABC_transporter_permease"/>
</dbReference>
<evidence type="ECO:0000256" key="1">
    <source>
        <dbReference type="ARBA" id="ARBA00004651"/>
    </source>
</evidence>
<keyword evidence="6 7" id="KW-0472">Membrane</keyword>
<keyword evidence="4 7" id="KW-0812">Transmembrane</keyword>
<feature type="transmembrane region" description="Helical" evidence="7">
    <location>
        <begin position="23"/>
        <end position="42"/>
    </location>
</feature>
<comment type="similarity">
    <text evidence="7">Belongs to the binding-protein-dependent transport system permease family.</text>
</comment>
<comment type="caution">
    <text evidence="9">The sequence shown here is derived from an EMBL/GenBank/DDBJ whole genome shotgun (WGS) entry which is preliminary data.</text>
</comment>
<dbReference type="EMBL" id="NGJY01000001">
    <property type="protein sequence ID" value="RSU04600.1"/>
    <property type="molecule type" value="Genomic_DNA"/>
</dbReference>
<comment type="subcellular location">
    <subcellularLocation>
        <location evidence="1 7">Cell membrane</location>
        <topology evidence="1 7">Multi-pass membrane protein</topology>
    </subcellularLocation>
</comment>
<feature type="transmembrane region" description="Helical" evidence="7">
    <location>
        <begin position="220"/>
        <end position="241"/>
    </location>
</feature>
<feature type="domain" description="ABC transmembrane type-1" evidence="8">
    <location>
        <begin position="80"/>
        <end position="288"/>
    </location>
</feature>
<keyword evidence="5 7" id="KW-1133">Transmembrane helix</keyword>
<evidence type="ECO:0000256" key="7">
    <source>
        <dbReference type="RuleBase" id="RU363032"/>
    </source>
</evidence>
<feature type="transmembrane region" description="Helical" evidence="7">
    <location>
        <begin position="165"/>
        <end position="186"/>
    </location>
</feature>
<reference evidence="9 10" key="1">
    <citation type="submission" date="2017-05" db="EMBL/GenBank/DDBJ databases">
        <title>Vagococcus spp. assemblies.</title>
        <authorList>
            <person name="Gulvik C.A."/>
        </authorList>
    </citation>
    <scope>NUCLEOTIDE SEQUENCE [LARGE SCALE GENOMIC DNA]</scope>
    <source>
        <strain evidence="9 10">CCUG 41755</strain>
    </source>
</reference>
<gene>
    <name evidence="9" type="ORF">CBF31_00870</name>
</gene>
<dbReference type="PROSITE" id="PS50928">
    <property type="entry name" value="ABC_TM1"/>
    <property type="match status" value="1"/>
</dbReference>
<organism evidence="9 10">
    <name type="scientific">Vagococcus fessus</name>
    <dbReference type="NCBI Taxonomy" id="120370"/>
    <lineage>
        <taxon>Bacteria</taxon>
        <taxon>Bacillati</taxon>
        <taxon>Bacillota</taxon>
        <taxon>Bacilli</taxon>
        <taxon>Lactobacillales</taxon>
        <taxon>Enterococcaceae</taxon>
        <taxon>Vagococcus</taxon>
    </lineage>
</organism>
<dbReference type="InterPro" id="IPR000515">
    <property type="entry name" value="MetI-like"/>
</dbReference>
<dbReference type="Proteomes" id="UP000287101">
    <property type="component" value="Unassembled WGS sequence"/>
</dbReference>
<keyword evidence="10" id="KW-1185">Reference proteome</keyword>
<dbReference type="AlphaFoldDB" id="A0A430ABL2"/>
<dbReference type="Gene3D" id="1.10.3720.10">
    <property type="entry name" value="MetI-like"/>
    <property type="match status" value="1"/>
</dbReference>
<dbReference type="CDD" id="cd06261">
    <property type="entry name" value="TM_PBP2"/>
    <property type="match status" value="1"/>
</dbReference>
<evidence type="ECO:0000256" key="5">
    <source>
        <dbReference type="ARBA" id="ARBA00022989"/>
    </source>
</evidence>
<evidence type="ECO:0000313" key="10">
    <source>
        <dbReference type="Proteomes" id="UP000287101"/>
    </source>
</evidence>
<proteinExistence type="inferred from homology"/>
<feature type="transmembrane region" description="Helical" evidence="7">
    <location>
        <begin position="84"/>
        <end position="105"/>
    </location>
</feature>
<evidence type="ECO:0000256" key="6">
    <source>
        <dbReference type="ARBA" id="ARBA00023136"/>
    </source>
</evidence>
<dbReference type="Pfam" id="PF00528">
    <property type="entry name" value="BPD_transp_1"/>
    <property type="match status" value="1"/>
</dbReference>
<feature type="transmembrane region" description="Helical" evidence="7">
    <location>
        <begin position="269"/>
        <end position="291"/>
    </location>
</feature>
<dbReference type="PANTHER" id="PTHR30193">
    <property type="entry name" value="ABC TRANSPORTER PERMEASE PROTEIN"/>
    <property type="match status" value="1"/>
</dbReference>
<evidence type="ECO:0000259" key="8">
    <source>
        <dbReference type="PROSITE" id="PS50928"/>
    </source>
</evidence>
<dbReference type="SUPFAM" id="SSF161098">
    <property type="entry name" value="MetI-like"/>
    <property type="match status" value="1"/>
</dbReference>
<name>A0A430ABL2_9ENTE</name>
<dbReference type="RefSeq" id="WP_126830020.1">
    <property type="nucleotide sequence ID" value="NZ_CBCRYB010000006.1"/>
</dbReference>
<dbReference type="PANTHER" id="PTHR30193:SF37">
    <property type="entry name" value="INNER MEMBRANE ABC TRANSPORTER PERMEASE PROTEIN YCJO"/>
    <property type="match status" value="1"/>
</dbReference>
<evidence type="ECO:0000256" key="2">
    <source>
        <dbReference type="ARBA" id="ARBA00022448"/>
    </source>
</evidence>
<dbReference type="GO" id="GO:0055085">
    <property type="term" value="P:transmembrane transport"/>
    <property type="evidence" value="ECO:0007669"/>
    <property type="project" value="InterPro"/>
</dbReference>
<sequence length="299" mass="33325">MTSATQEVKKTANKKFFNKLEPWMYLIPSLVAIGLFTYYPFITNIFDSLFRVDSFGNRGDFVGIQNYQSILGNTKFLQAIGNTILFSVVTIPASLIVGLLLALVAREKRKTSPIYEAMYSLPMAMTLAAVAMIFQLMLNPTLGIVNKMFDLDINWLRNEVTSLPVLMFIETWLNTGFNFLFMLTAVRGIPEEILESAEIDGAVGFTKIYKIILPYISPTILFLLVSSIAKAMITSGLTLILTQGGPDGKTETIVSFIYKNAILNQNYNIGYAASVIGFIITFIFVGISFIYEKKGVHYG</sequence>
<keyword evidence="2 7" id="KW-0813">Transport</keyword>
<evidence type="ECO:0000256" key="3">
    <source>
        <dbReference type="ARBA" id="ARBA00022475"/>
    </source>
</evidence>
<dbReference type="GO" id="GO:0005886">
    <property type="term" value="C:plasma membrane"/>
    <property type="evidence" value="ECO:0007669"/>
    <property type="project" value="UniProtKB-SubCell"/>
</dbReference>
<keyword evidence="3" id="KW-1003">Cell membrane</keyword>
<accession>A0A430ABL2</accession>
<dbReference type="OrthoDB" id="9798257at2"/>
<evidence type="ECO:0000256" key="4">
    <source>
        <dbReference type="ARBA" id="ARBA00022692"/>
    </source>
</evidence>